<organism evidence="3 4">
    <name type="scientific">Boothiomyces macroporosus</name>
    <dbReference type="NCBI Taxonomy" id="261099"/>
    <lineage>
        <taxon>Eukaryota</taxon>
        <taxon>Fungi</taxon>
        <taxon>Fungi incertae sedis</taxon>
        <taxon>Chytridiomycota</taxon>
        <taxon>Chytridiomycota incertae sedis</taxon>
        <taxon>Chytridiomycetes</taxon>
        <taxon>Rhizophydiales</taxon>
        <taxon>Terramycetaceae</taxon>
        <taxon>Boothiomyces</taxon>
    </lineage>
</organism>
<evidence type="ECO:0000313" key="3">
    <source>
        <dbReference type="EMBL" id="KAJ3255124.1"/>
    </source>
</evidence>
<evidence type="ECO:0000313" key="4">
    <source>
        <dbReference type="Proteomes" id="UP001210925"/>
    </source>
</evidence>
<dbReference type="PRINTS" id="PR01438">
    <property type="entry name" value="UNVRSLSTRESS"/>
</dbReference>
<sequence>MTFGTEFAETVHTAPSYFVPTRKVFVPIDQPSAEKLVNFGKKSVFQKTDLIVLFHAYADITHGAKVNLDRYRQETLELQQGIRQRAVEMMEKLVKDLVSDGFHVQAYIQKGQAQYLIDEHLKEGTYDLILMGRRNQTSLKQFLLGSVSNHVVQTCSIPVTIVT</sequence>
<proteinExistence type="predicted"/>
<evidence type="ECO:0000259" key="1">
    <source>
        <dbReference type="Pfam" id="PF00582"/>
    </source>
</evidence>
<dbReference type="AlphaFoldDB" id="A0AAD5UDL6"/>
<dbReference type="Proteomes" id="UP001210925">
    <property type="component" value="Unassembled WGS sequence"/>
</dbReference>
<gene>
    <name evidence="2" type="ORF">HK103_002589</name>
    <name evidence="3" type="ORF">HK103_006587</name>
</gene>
<dbReference type="EMBL" id="JADGKB010000071">
    <property type="protein sequence ID" value="KAJ3255124.1"/>
    <property type="molecule type" value="Genomic_DNA"/>
</dbReference>
<reference evidence="3" key="1">
    <citation type="submission" date="2020-05" db="EMBL/GenBank/DDBJ databases">
        <title>Phylogenomic resolution of chytrid fungi.</title>
        <authorList>
            <person name="Stajich J.E."/>
            <person name="Amses K."/>
            <person name="Simmons R."/>
            <person name="Seto K."/>
            <person name="Myers J."/>
            <person name="Bonds A."/>
            <person name="Quandt C.A."/>
            <person name="Barry K."/>
            <person name="Liu P."/>
            <person name="Grigoriev I."/>
            <person name="Longcore J.E."/>
            <person name="James T.Y."/>
        </authorList>
    </citation>
    <scope>NUCLEOTIDE SEQUENCE</scope>
    <source>
        <strain evidence="3">PLAUS21</strain>
    </source>
</reference>
<feature type="domain" description="UspA" evidence="1">
    <location>
        <begin position="22"/>
        <end position="162"/>
    </location>
</feature>
<dbReference type="SUPFAM" id="SSF52402">
    <property type="entry name" value="Adenine nucleotide alpha hydrolases-like"/>
    <property type="match status" value="1"/>
</dbReference>
<protein>
    <recommendedName>
        <fullName evidence="1">UspA domain-containing protein</fullName>
    </recommendedName>
</protein>
<comment type="caution">
    <text evidence="3">The sequence shown here is derived from an EMBL/GenBank/DDBJ whole genome shotgun (WGS) entry which is preliminary data.</text>
</comment>
<dbReference type="EMBL" id="JADGKB010000195">
    <property type="protein sequence ID" value="KAJ3251189.1"/>
    <property type="molecule type" value="Genomic_DNA"/>
</dbReference>
<dbReference type="Pfam" id="PF00582">
    <property type="entry name" value="Usp"/>
    <property type="match status" value="1"/>
</dbReference>
<keyword evidence="4" id="KW-1185">Reference proteome</keyword>
<dbReference type="InterPro" id="IPR006016">
    <property type="entry name" value="UspA"/>
</dbReference>
<dbReference type="InterPro" id="IPR006015">
    <property type="entry name" value="Universal_stress_UspA"/>
</dbReference>
<accession>A0AAD5UDL6</accession>
<dbReference type="PANTHER" id="PTHR31964:SF144">
    <property type="entry name" value="USPA DOMAIN-CONTAINING PROTEIN"/>
    <property type="match status" value="1"/>
</dbReference>
<dbReference type="InterPro" id="IPR014729">
    <property type="entry name" value="Rossmann-like_a/b/a_fold"/>
</dbReference>
<dbReference type="PANTHER" id="PTHR31964">
    <property type="entry name" value="ADENINE NUCLEOTIDE ALPHA HYDROLASES-LIKE SUPERFAMILY PROTEIN"/>
    <property type="match status" value="1"/>
</dbReference>
<dbReference type="CDD" id="cd23659">
    <property type="entry name" value="USP_At3g01520-like"/>
    <property type="match status" value="1"/>
</dbReference>
<evidence type="ECO:0000313" key="2">
    <source>
        <dbReference type="EMBL" id="KAJ3251189.1"/>
    </source>
</evidence>
<dbReference type="Gene3D" id="3.40.50.620">
    <property type="entry name" value="HUPs"/>
    <property type="match status" value="1"/>
</dbReference>
<name>A0AAD5UDL6_9FUNG</name>